<gene>
    <name evidence="1" type="ORF">KUCAC02_030024</name>
</gene>
<dbReference type="Proteomes" id="UP001057452">
    <property type="component" value="Chromosome 5"/>
</dbReference>
<evidence type="ECO:0000313" key="1">
    <source>
        <dbReference type="EMBL" id="KAI4826579.1"/>
    </source>
</evidence>
<dbReference type="EMBL" id="CM043789">
    <property type="protein sequence ID" value="KAI4826579.1"/>
    <property type="molecule type" value="Genomic_DNA"/>
</dbReference>
<keyword evidence="2" id="KW-1185">Reference proteome</keyword>
<proteinExistence type="predicted"/>
<name>A0ACB9XII5_CHAAC</name>
<comment type="caution">
    <text evidence="1">The sequence shown here is derived from an EMBL/GenBank/DDBJ whole genome shotgun (WGS) entry which is preliminary data.</text>
</comment>
<accession>A0ACB9XII5</accession>
<evidence type="ECO:0000313" key="2">
    <source>
        <dbReference type="Proteomes" id="UP001057452"/>
    </source>
</evidence>
<reference evidence="1" key="1">
    <citation type="submission" date="2022-05" db="EMBL/GenBank/DDBJ databases">
        <title>Chromosome-level genome of Chaenocephalus aceratus.</title>
        <authorList>
            <person name="Park H."/>
        </authorList>
    </citation>
    <scope>NUCLEOTIDE SEQUENCE</scope>
    <source>
        <strain evidence="1">KU_202001</strain>
    </source>
</reference>
<organism evidence="1 2">
    <name type="scientific">Chaenocephalus aceratus</name>
    <name type="common">Blackfin icefish</name>
    <name type="synonym">Chaenichthys aceratus</name>
    <dbReference type="NCBI Taxonomy" id="36190"/>
    <lineage>
        <taxon>Eukaryota</taxon>
        <taxon>Metazoa</taxon>
        <taxon>Chordata</taxon>
        <taxon>Craniata</taxon>
        <taxon>Vertebrata</taxon>
        <taxon>Euteleostomi</taxon>
        <taxon>Actinopterygii</taxon>
        <taxon>Neopterygii</taxon>
        <taxon>Teleostei</taxon>
        <taxon>Neoteleostei</taxon>
        <taxon>Acanthomorphata</taxon>
        <taxon>Eupercaria</taxon>
        <taxon>Perciformes</taxon>
        <taxon>Notothenioidei</taxon>
        <taxon>Channichthyidae</taxon>
        <taxon>Chaenocephalus</taxon>
    </lineage>
</organism>
<feature type="non-terminal residue" evidence="1">
    <location>
        <position position="1"/>
    </location>
</feature>
<protein>
    <submittedName>
        <fullName evidence="1">Uncharacterized protein</fullName>
    </submittedName>
</protein>
<sequence>MSVQTDMDKMIRAIAVDHTYSSNSKKDASASTQPQPSPVSSAAQSFNSPAEPVLRLAETQSFTNRNKWVAKAVKVPKKHCYREDMMRDVVLMRTHGLEKSHVQLPEVNPNMFDIEKPEKSEVVNATLQNTRFRK</sequence>